<protein>
    <recommendedName>
        <fullName evidence="9">Membrane fusion protein (MFP) family protein</fullName>
    </recommendedName>
</protein>
<proteinExistence type="inferred from homology"/>
<feature type="domain" description="AprE-like long alpha-helical hairpin" evidence="11">
    <location>
        <begin position="106"/>
        <end position="287"/>
    </location>
</feature>
<keyword evidence="3 9" id="KW-0813">Transport</keyword>
<dbReference type="AlphaFoldDB" id="A0A560FJG1"/>
<dbReference type="EMBL" id="VITO01000017">
    <property type="protein sequence ID" value="TWB21739.1"/>
    <property type="molecule type" value="Genomic_DNA"/>
</dbReference>
<feature type="coiled-coil region" evidence="10">
    <location>
        <begin position="215"/>
        <end position="287"/>
    </location>
</feature>
<dbReference type="PANTHER" id="PTHR30386">
    <property type="entry name" value="MEMBRANE FUSION SUBUNIT OF EMRAB-TOLC MULTIDRUG EFFLUX PUMP"/>
    <property type="match status" value="1"/>
</dbReference>
<evidence type="ECO:0000256" key="3">
    <source>
        <dbReference type="ARBA" id="ARBA00022448"/>
    </source>
</evidence>
<dbReference type="GO" id="GO:0005886">
    <property type="term" value="C:plasma membrane"/>
    <property type="evidence" value="ECO:0007669"/>
    <property type="project" value="UniProtKB-SubCell"/>
</dbReference>
<reference evidence="13 14" key="1">
    <citation type="submission" date="2019-06" db="EMBL/GenBank/DDBJ databases">
        <title>Genomic Encyclopedia of Type Strains, Phase IV (KMG-V): Genome sequencing to study the core and pangenomes of soil and plant-associated prokaryotes.</title>
        <authorList>
            <person name="Whitman W."/>
        </authorList>
    </citation>
    <scope>NUCLEOTIDE SEQUENCE [LARGE SCALE GENOMIC DNA]</scope>
    <source>
        <strain evidence="13 14">BR 11865</strain>
    </source>
</reference>
<evidence type="ECO:0000256" key="9">
    <source>
        <dbReference type="RuleBase" id="RU365093"/>
    </source>
</evidence>
<dbReference type="InterPro" id="IPR050739">
    <property type="entry name" value="MFP"/>
</dbReference>
<feature type="domain" description="AprE-like beta-barrel" evidence="12">
    <location>
        <begin position="329"/>
        <end position="418"/>
    </location>
</feature>
<dbReference type="InterPro" id="IPR058982">
    <property type="entry name" value="Beta-barrel_AprE"/>
</dbReference>
<keyword evidence="6" id="KW-0812">Transmembrane</keyword>
<dbReference type="Proteomes" id="UP000316545">
    <property type="component" value="Unassembled WGS sequence"/>
</dbReference>
<keyword evidence="7" id="KW-1133">Transmembrane helix</keyword>
<dbReference type="Pfam" id="PF26002">
    <property type="entry name" value="Beta-barrel_AprE"/>
    <property type="match status" value="1"/>
</dbReference>
<evidence type="ECO:0000256" key="1">
    <source>
        <dbReference type="ARBA" id="ARBA00004377"/>
    </source>
</evidence>
<accession>A0A560FJG1</accession>
<evidence type="ECO:0000256" key="7">
    <source>
        <dbReference type="ARBA" id="ARBA00022989"/>
    </source>
</evidence>
<evidence type="ECO:0000256" key="10">
    <source>
        <dbReference type="SAM" id="Coils"/>
    </source>
</evidence>
<organism evidence="13 14">
    <name type="scientific">Nitrospirillum amazonense</name>
    <dbReference type="NCBI Taxonomy" id="28077"/>
    <lineage>
        <taxon>Bacteria</taxon>
        <taxon>Pseudomonadati</taxon>
        <taxon>Pseudomonadota</taxon>
        <taxon>Alphaproteobacteria</taxon>
        <taxon>Rhodospirillales</taxon>
        <taxon>Azospirillaceae</taxon>
        <taxon>Nitrospirillum</taxon>
    </lineage>
</organism>
<evidence type="ECO:0000256" key="4">
    <source>
        <dbReference type="ARBA" id="ARBA00022475"/>
    </source>
</evidence>
<comment type="subcellular location">
    <subcellularLocation>
        <location evidence="1 9">Cell inner membrane</location>
        <topology evidence="1 9">Single-pass membrane protein</topology>
    </subcellularLocation>
</comment>
<keyword evidence="4 9" id="KW-1003">Cell membrane</keyword>
<evidence type="ECO:0000259" key="11">
    <source>
        <dbReference type="Pfam" id="PF25994"/>
    </source>
</evidence>
<evidence type="ECO:0000256" key="5">
    <source>
        <dbReference type="ARBA" id="ARBA00022519"/>
    </source>
</evidence>
<name>A0A560FJG1_9PROT</name>
<keyword evidence="14" id="KW-1185">Reference proteome</keyword>
<dbReference type="Gene3D" id="2.40.30.170">
    <property type="match status" value="1"/>
</dbReference>
<comment type="caution">
    <text evidence="13">The sequence shown here is derived from an EMBL/GenBank/DDBJ whole genome shotgun (WGS) entry which is preliminary data.</text>
</comment>
<keyword evidence="5 9" id="KW-0997">Cell inner membrane</keyword>
<dbReference type="PANTHER" id="PTHR30386:SF26">
    <property type="entry name" value="TRANSPORT PROTEIN COMB"/>
    <property type="match status" value="1"/>
</dbReference>
<dbReference type="PRINTS" id="PR01490">
    <property type="entry name" value="RTXTOXIND"/>
</dbReference>
<evidence type="ECO:0000313" key="13">
    <source>
        <dbReference type="EMBL" id="TWB21739.1"/>
    </source>
</evidence>
<dbReference type="Gene3D" id="2.40.50.100">
    <property type="match status" value="1"/>
</dbReference>
<gene>
    <name evidence="13" type="ORF">FBZ88_11793</name>
</gene>
<dbReference type="InterPro" id="IPR058781">
    <property type="entry name" value="HH_AprE-like"/>
</dbReference>
<evidence type="ECO:0000256" key="8">
    <source>
        <dbReference type="ARBA" id="ARBA00023136"/>
    </source>
</evidence>
<dbReference type="NCBIfam" id="TIGR01843">
    <property type="entry name" value="type_I_hlyD"/>
    <property type="match status" value="1"/>
</dbReference>
<dbReference type="SUPFAM" id="SSF111369">
    <property type="entry name" value="HlyD-like secretion proteins"/>
    <property type="match status" value="1"/>
</dbReference>
<dbReference type="Pfam" id="PF25994">
    <property type="entry name" value="HH_AprE"/>
    <property type="match status" value="1"/>
</dbReference>
<evidence type="ECO:0000259" key="12">
    <source>
        <dbReference type="Pfam" id="PF26002"/>
    </source>
</evidence>
<keyword evidence="10" id="KW-0175">Coiled coil</keyword>
<evidence type="ECO:0000256" key="2">
    <source>
        <dbReference type="ARBA" id="ARBA00009477"/>
    </source>
</evidence>
<dbReference type="RefSeq" id="WP_145619280.1">
    <property type="nucleotide sequence ID" value="NZ_JAYNFR010000063.1"/>
</dbReference>
<comment type="similarity">
    <text evidence="2 9">Belongs to the membrane fusion protein (MFP) (TC 8.A.1) family.</text>
</comment>
<dbReference type="InterPro" id="IPR010129">
    <property type="entry name" value="T1SS_HlyD"/>
</dbReference>
<sequence>MRAVALPNWFRLPEFASDELVTDPGISPLTRSTILVAGLCVTAAIAWAVLTPVHEVATSFGEIVPSRSVQVAQHLEGGTVAEILVKQGQLVEAGQPLVRFEGATTRSSRDQYTARRIALQAQMERLQAFAEDRPADFTPYASQPDVVDNNRQLLAAQIEAKRNQRAVLVNQGQQAAALLTASKLQLASVMTDLDIAEHKVQLRKDLVEKGLNSKLNLLEAQRDLASAQSEKARLEGVIASTQHSLGENRSRLSELDGRLRQEALDKLETTGAQLAELNKLIEGQEDRVDHLVTVAPVRGIVMELPVKTIGGVVAPGGIVARLVPVDDELMAEVRVSTRDIGFVRPGQPVKVKVQAFDYARYGRIDGTLDTVSPTTFMDEQKNPYYLARVKLAASYVGHDKERYQVVPGMTVQADITTGEKTVFQYLLKPIYTTVDSAFHER</sequence>
<keyword evidence="8" id="KW-0472">Membrane</keyword>
<evidence type="ECO:0000313" key="14">
    <source>
        <dbReference type="Proteomes" id="UP000316545"/>
    </source>
</evidence>
<evidence type="ECO:0000256" key="6">
    <source>
        <dbReference type="ARBA" id="ARBA00022692"/>
    </source>
</evidence>
<dbReference type="GO" id="GO:0015031">
    <property type="term" value="P:protein transport"/>
    <property type="evidence" value="ECO:0007669"/>
    <property type="project" value="InterPro"/>
</dbReference>